<sequence>MENIKARIGIGIAALVWLVLALLAGQGFSQVPLRIYAIAGTTAALAFALWERYIWKWKIVRYFTGVPLISGTWRGELVSSYVHPDGSNVPPIPTAIYVSQSASKWTVTLFTGESKSISEHANLIHDPDGRWRLSWQYVNTPRPGVRDRSERHKGAAEVYIGAQLGEGLEGAYFTDRRTDGELRFAEWSPVRYSSADSAFSADGFNHTSPFVGDK</sequence>
<dbReference type="Proteomes" id="UP001596160">
    <property type="component" value="Unassembled WGS sequence"/>
</dbReference>
<name>A0ABW0AN25_9ACTN</name>
<accession>A0ABW0AN25</accession>
<proteinExistence type="predicted"/>
<dbReference type="RefSeq" id="WP_344479912.1">
    <property type="nucleotide sequence ID" value="NZ_BAAASB010000013.1"/>
</dbReference>
<evidence type="ECO:0000313" key="3">
    <source>
        <dbReference type="EMBL" id="MFC5153365.1"/>
    </source>
</evidence>
<evidence type="ECO:0000259" key="2">
    <source>
        <dbReference type="Pfam" id="PF18153"/>
    </source>
</evidence>
<keyword evidence="1" id="KW-0812">Transmembrane</keyword>
<evidence type="ECO:0000256" key="1">
    <source>
        <dbReference type="SAM" id="Phobius"/>
    </source>
</evidence>
<keyword evidence="1" id="KW-1133">Transmembrane helix</keyword>
<keyword evidence="4" id="KW-1185">Reference proteome</keyword>
<gene>
    <name evidence="3" type="ORF">ACFPRH_16640</name>
</gene>
<dbReference type="InterPro" id="IPR041208">
    <property type="entry name" value="Cap15"/>
</dbReference>
<keyword evidence="1" id="KW-0472">Membrane</keyword>
<feature type="transmembrane region" description="Helical" evidence="1">
    <location>
        <begin position="35"/>
        <end position="55"/>
    </location>
</feature>
<organism evidence="3 4">
    <name type="scientific">Streptomyces amakusaensis</name>
    <dbReference type="NCBI Taxonomy" id="67271"/>
    <lineage>
        <taxon>Bacteria</taxon>
        <taxon>Bacillati</taxon>
        <taxon>Actinomycetota</taxon>
        <taxon>Actinomycetes</taxon>
        <taxon>Kitasatosporales</taxon>
        <taxon>Streptomycetaceae</taxon>
        <taxon>Streptomyces</taxon>
    </lineage>
</organism>
<feature type="domain" description="CD-NTase-associated protein 15" evidence="2">
    <location>
        <begin position="66"/>
        <end position="184"/>
    </location>
</feature>
<comment type="caution">
    <text evidence="3">The sequence shown here is derived from an EMBL/GenBank/DDBJ whole genome shotgun (WGS) entry which is preliminary data.</text>
</comment>
<dbReference type="EMBL" id="JBHSKP010000009">
    <property type="protein sequence ID" value="MFC5153365.1"/>
    <property type="molecule type" value="Genomic_DNA"/>
</dbReference>
<dbReference type="Pfam" id="PF18153">
    <property type="entry name" value="Cap15_CD_rec"/>
    <property type="match status" value="1"/>
</dbReference>
<protein>
    <recommendedName>
        <fullName evidence="2">CD-NTase-associated protein 15 domain-containing protein</fullName>
    </recommendedName>
</protein>
<reference evidence="4" key="1">
    <citation type="journal article" date="2019" name="Int. J. Syst. Evol. Microbiol.">
        <title>The Global Catalogue of Microorganisms (GCM) 10K type strain sequencing project: providing services to taxonomists for standard genome sequencing and annotation.</title>
        <authorList>
            <consortium name="The Broad Institute Genomics Platform"/>
            <consortium name="The Broad Institute Genome Sequencing Center for Infectious Disease"/>
            <person name="Wu L."/>
            <person name="Ma J."/>
        </authorList>
    </citation>
    <scope>NUCLEOTIDE SEQUENCE [LARGE SCALE GENOMIC DNA]</scope>
    <source>
        <strain evidence="4">PCU 266</strain>
    </source>
</reference>
<evidence type="ECO:0000313" key="4">
    <source>
        <dbReference type="Proteomes" id="UP001596160"/>
    </source>
</evidence>